<dbReference type="InterPro" id="IPR051046">
    <property type="entry name" value="MurCDEF_CellWall_CoF430Synth"/>
</dbReference>
<accession>A0A2A9DNX7</accession>
<dbReference type="UniPathway" id="UPA00219"/>
<dbReference type="STRING" id="1724.GCA_001044175_01200"/>
<evidence type="ECO:0000256" key="4">
    <source>
        <dbReference type="ARBA" id="ARBA00022741"/>
    </source>
</evidence>
<evidence type="ECO:0000256" key="2">
    <source>
        <dbReference type="ARBA" id="ARBA00022598"/>
    </source>
</evidence>
<keyword evidence="16" id="KW-1185">Reference proteome</keyword>
<evidence type="ECO:0000256" key="6">
    <source>
        <dbReference type="ARBA" id="ARBA00022960"/>
    </source>
</evidence>
<feature type="domain" description="Mur ligase C-terminal" evidence="13">
    <location>
        <begin position="351"/>
        <end position="486"/>
    </location>
</feature>
<dbReference type="SUPFAM" id="SSF53623">
    <property type="entry name" value="MurD-like peptide ligases, catalytic domain"/>
    <property type="match status" value="1"/>
</dbReference>
<evidence type="ECO:0000259" key="13">
    <source>
        <dbReference type="Pfam" id="PF02875"/>
    </source>
</evidence>
<keyword evidence="1 10" id="KW-0963">Cytoplasm</keyword>
<dbReference type="Pfam" id="PF02875">
    <property type="entry name" value="Mur_ligase_C"/>
    <property type="match status" value="1"/>
</dbReference>
<dbReference type="GO" id="GO:0047480">
    <property type="term" value="F:UDP-N-acetylmuramoyl-tripeptide-D-alanyl-D-alanine ligase activity"/>
    <property type="evidence" value="ECO:0007669"/>
    <property type="project" value="UniProtKB-UniRule"/>
</dbReference>
<dbReference type="GO" id="GO:0005524">
    <property type="term" value="F:ATP binding"/>
    <property type="evidence" value="ECO:0007669"/>
    <property type="project" value="UniProtKB-UniRule"/>
</dbReference>
<feature type="binding site" evidence="10">
    <location>
        <begin position="134"/>
        <end position="140"/>
    </location>
    <ligand>
        <name>ATP</name>
        <dbReference type="ChEBI" id="CHEBI:30616"/>
    </ligand>
</feature>
<comment type="similarity">
    <text evidence="10">Belongs to the MurCDEF family. MurF subfamily.</text>
</comment>
<evidence type="ECO:0000256" key="3">
    <source>
        <dbReference type="ARBA" id="ARBA00022618"/>
    </source>
</evidence>
<dbReference type="NCBIfam" id="TIGR01143">
    <property type="entry name" value="murF"/>
    <property type="match status" value="1"/>
</dbReference>
<dbReference type="Pfam" id="PF01225">
    <property type="entry name" value="Mur_ligase"/>
    <property type="match status" value="1"/>
</dbReference>
<evidence type="ECO:0000256" key="7">
    <source>
        <dbReference type="ARBA" id="ARBA00022984"/>
    </source>
</evidence>
<dbReference type="GO" id="GO:0071555">
    <property type="term" value="P:cell wall organization"/>
    <property type="evidence" value="ECO:0007669"/>
    <property type="project" value="UniProtKB-KW"/>
</dbReference>
<dbReference type="Gene3D" id="3.90.190.20">
    <property type="entry name" value="Mur ligase, C-terminal domain"/>
    <property type="match status" value="1"/>
</dbReference>
<dbReference type="OrthoDB" id="9800958at2"/>
<dbReference type="EC" id="6.3.2.10" evidence="10 11"/>
<dbReference type="Gene3D" id="3.40.1390.10">
    <property type="entry name" value="MurE/MurF, N-terminal domain"/>
    <property type="match status" value="1"/>
</dbReference>
<organism evidence="15 16">
    <name type="scientific">Corynebacterium renale</name>
    <dbReference type="NCBI Taxonomy" id="1724"/>
    <lineage>
        <taxon>Bacteria</taxon>
        <taxon>Bacillati</taxon>
        <taxon>Actinomycetota</taxon>
        <taxon>Actinomycetes</taxon>
        <taxon>Mycobacteriales</taxon>
        <taxon>Corynebacteriaceae</taxon>
        <taxon>Corynebacterium</taxon>
    </lineage>
</organism>
<evidence type="ECO:0000256" key="1">
    <source>
        <dbReference type="ARBA" id="ARBA00022490"/>
    </source>
</evidence>
<evidence type="ECO:0000259" key="12">
    <source>
        <dbReference type="Pfam" id="PF01225"/>
    </source>
</evidence>
<dbReference type="GO" id="GO:0051301">
    <property type="term" value="P:cell division"/>
    <property type="evidence" value="ECO:0007669"/>
    <property type="project" value="UniProtKB-KW"/>
</dbReference>
<evidence type="ECO:0000259" key="14">
    <source>
        <dbReference type="Pfam" id="PF08245"/>
    </source>
</evidence>
<dbReference type="GO" id="GO:0008766">
    <property type="term" value="F:UDP-N-acetylmuramoylalanyl-D-glutamyl-2,6-diaminopimelate-D-alanyl-D-alanine ligase activity"/>
    <property type="evidence" value="ECO:0007669"/>
    <property type="project" value="RHEA"/>
</dbReference>
<comment type="pathway">
    <text evidence="10 11">Cell wall biogenesis; peptidoglycan biosynthesis.</text>
</comment>
<dbReference type="SUPFAM" id="SSF53244">
    <property type="entry name" value="MurD-like peptide ligases, peptide-binding domain"/>
    <property type="match status" value="1"/>
</dbReference>
<dbReference type="InterPro" id="IPR036565">
    <property type="entry name" value="Mur-like_cat_sf"/>
</dbReference>
<proteinExistence type="inferred from homology"/>
<dbReference type="InterPro" id="IPR004101">
    <property type="entry name" value="Mur_ligase_C"/>
</dbReference>
<sequence length="505" mass="51758">MIELSLREIADIVGGTLVGGADPDAAVTGNVEFDSRKIGPGDLFIALPGARVDGHDFVRQAVEKHGAVAAIVTHDVGMPAILVAPQGRSESTSDVYAHDEDGSMAAAIDALSALAREVIDRLAADGLTVVGVTGSAGKTSTKDLLASVLSQAGPTVAPPGSFNNELGHPYTALRCTPETSYLVAEMSARGIGHIAHLAQIAPPRIGVELNVGSAHVGEFGSRENIAVAKGELVEALPDAGAGGIAVLNADDPFVAGMAPRTEARTLWYSAGHPVEGAPKPDVWATDITVGADGCAEFSLNTADGITEIALGIAGEHQVANALAAATGGLAVGLDLATVAQALCEHRAVSPHRMATFTRNDGVTIIDDAYNANPESMRAGIESAVQSARSRAQDYPNARVYAVLGPMGELGSAATTAHRELGQWITQRHVAVTIGVGEDELSHALVSGVTANSSPGVTGFLVADKDAAVRYLHEHIRPGDVVLVKASNASHLWEVAEALNTSVSGA</sequence>
<feature type="domain" description="Mur ligase N-terminal catalytic" evidence="12">
    <location>
        <begin position="31"/>
        <end position="76"/>
    </location>
</feature>
<dbReference type="Proteomes" id="UP000221653">
    <property type="component" value="Unassembled WGS sequence"/>
</dbReference>
<dbReference type="InterPro" id="IPR035911">
    <property type="entry name" value="MurE/MurF_N"/>
</dbReference>
<evidence type="ECO:0000256" key="5">
    <source>
        <dbReference type="ARBA" id="ARBA00022840"/>
    </source>
</evidence>
<comment type="function">
    <text evidence="10 11">Involved in cell wall formation. Catalyzes the final step in the synthesis of UDP-N-acetylmuramoyl-pentapeptide, the precursor of murein.</text>
</comment>
<dbReference type="EMBL" id="PDJF01000001">
    <property type="protein sequence ID" value="PFG28398.1"/>
    <property type="molecule type" value="Genomic_DNA"/>
</dbReference>
<gene>
    <name evidence="10" type="primary">murF</name>
    <name evidence="15" type="ORF">ATK06_1509</name>
</gene>
<dbReference type="InterPro" id="IPR013221">
    <property type="entry name" value="Mur_ligase_cen"/>
</dbReference>
<keyword evidence="3 10" id="KW-0132">Cell division</keyword>
<dbReference type="RefSeq" id="WP_098389110.1">
    <property type="nucleotide sequence ID" value="NZ_LS483464.1"/>
</dbReference>
<dbReference type="GO" id="GO:0005737">
    <property type="term" value="C:cytoplasm"/>
    <property type="evidence" value="ECO:0007669"/>
    <property type="project" value="UniProtKB-SubCell"/>
</dbReference>
<feature type="domain" description="Mur ligase central" evidence="14">
    <location>
        <begin position="132"/>
        <end position="325"/>
    </location>
</feature>
<dbReference type="SUPFAM" id="SSF63418">
    <property type="entry name" value="MurE/MurF N-terminal domain"/>
    <property type="match status" value="1"/>
</dbReference>
<keyword evidence="8 10" id="KW-0131">Cell cycle</keyword>
<evidence type="ECO:0000256" key="11">
    <source>
        <dbReference type="RuleBase" id="RU004136"/>
    </source>
</evidence>
<dbReference type="Gene3D" id="3.40.1190.10">
    <property type="entry name" value="Mur-like, catalytic domain"/>
    <property type="match status" value="1"/>
</dbReference>
<keyword evidence="4 10" id="KW-0547">Nucleotide-binding</keyword>
<evidence type="ECO:0000256" key="8">
    <source>
        <dbReference type="ARBA" id="ARBA00023306"/>
    </source>
</evidence>
<dbReference type="AlphaFoldDB" id="A0A2A9DNX7"/>
<dbReference type="Pfam" id="PF08245">
    <property type="entry name" value="Mur_ligase_M"/>
    <property type="match status" value="1"/>
</dbReference>
<dbReference type="InterPro" id="IPR000713">
    <property type="entry name" value="Mur_ligase_N"/>
</dbReference>
<dbReference type="InterPro" id="IPR005863">
    <property type="entry name" value="UDP-N-AcMur_synth"/>
</dbReference>
<reference evidence="15 16" key="1">
    <citation type="submission" date="2017-10" db="EMBL/GenBank/DDBJ databases">
        <title>Sequencing the genomes of 1000 actinobacteria strains.</title>
        <authorList>
            <person name="Klenk H.-P."/>
        </authorList>
    </citation>
    <scope>NUCLEOTIDE SEQUENCE [LARGE SCALE GENOMIC DNA]</scope>
    <source>
        <strain evidence="15 16">DSM 20688</strain>
    </source>
</reference>
<comment type="caution">
    <text evidence="15">The sequence shown here is derived from an EMBL/GenBank/DDBJ whole genome shotgun (WGS) entry which is preliminary data.</text>
</comment>
<evidence type="ECO:0000256" key="9">
    <source>
        <dbReference type="ARBA" id="ARBA00023316"/>
    </source>
</evidence>
<evidence type="ECO:0000313" key="16">
    <source>
        <dbReference type="Proteomes" id="UP000221653"/>
    </source>
</evidence>
<keyword evidence="7 10" id="KW-0573">Peptidoglycan synthesis</keyword>
<keyword evidence="2 10" id="KW-0436">Ligase</keyword>
<evidence type="ECO:0000313" key="15">
    <source>
        <dbReference type="EMBL" id="PFG28398.1"/>
    </source>
</evidence>
<comment type="catalytic activity">
    <reaction evidence="10 11">
        <text>D-alanyl-D-alanine + UDP-N-acetyl-alpha-D-muramoyl-L-alanyl-gamma-D-glutamyl-meso-2,6-diaminopimelate + ATP = UDP-N-acetyl-alpha-D-muramoyl-L-alanyl-gamma-D-glutamyl-meso-2,6-diaminopimeloyl-D-alanyl-D-alanine + ADP + phosphate + H(+)</text>
        <dbReference type="Rhea" id="RHEA:28374"/>
        <dbReference type="ChEBI" id="CHEBI:15378"/>
        <dbReference type="ChEBI" id="CHEBI:30616"/>
        <dbReference type="ChEBI" id="CHEBI:43474"/>
        <dbReference type="ChEBI" id="CHEBI:57822"/>
        <dbReference type="ChEBI" id="CHEBI:61386"/>
        <dbReference type="ChEBI" id="CHEBI:83905"/>
        <dbReference type="ChEBI" id="CHEBI:456216"/>
        <dbReference type="EC" id="6.3.2.10"/>
    </reaction>
</comment>
<dbReference type="PANTHER" id="PTHR43024">
    <property type="entry name" value="UDP-N-ACETYLMURAMOYL-TRIPEPTIDE--D-ALANYL-D-ALANINE LIGASE"/>
    <property type="match status" value="1"/>
</dbReference>
<dbReference type="InterPro" id="IPR036615">
    <property type="entry name" value="Mur_ligase_C_dom_sf"/>
</dbReference>
<comment type="subcellular location">
    <subcellularLocation>
        <location evidence="10 11">Cytoplasm</location>
    </subcellularLocation>
</comment>
<dbReference type="HAMAP" id="MF_02019">
    <property type="entry name" value="MurF"/>
    <property type="match status" value="1"/>
</dbReference>
<evidence type="ECO:0000256" key="10">
    <source>
        <dbReference type="HAMAP-Rule" id="MF_02019"/>
    </source>
</evidence>
<dbReference type="GO" id="GO:0008360">
    <property type="term" value="P:regulation of cell shape"/>
    <property type="evidence" value="ECO:0007669"/>
    <property type="project" value="UniProtKB-KW"/>
</dbReference>
<keyword evidence="5 10" id="KW-0067">ATP-binding</keyword>
<name>A0A2A9DNX7_9CORY</name>
<dbReference type="PANTHER" id="PTHR43024:SF1">
    <property type="entry name" value="UDP-N-ACETYLMURAMOYL-TRIPEPTIDE--D-ALANYL-D-ALANINE LIGASE"/>
    <property type="match status" value="1"/>
</dbReference>
<keyword evidence="6 10" id="KW-0133">Cell shape</keyword>
<protein>
    <recommendedName>
        <fullName evidence="10 11">UDP-N-acetylmuramoyl-tripeptide--D-alanyl-D-alanine ligase</fullName>
        <ecNumber evidence="10 11">6.3.2.10</ecNumber>
    </recommendedName>
    <alternativeName>
        <fullName evidence="10">D-alanyl-D-alanine-adding enzyme</fullName>
    </alternativeName>
</protein>
<keyword evidence="9 10" id="KW-0961">Cell wall biogenesis/degradation</keyword>
<dbReference type="GO" id="GO:0009252">
    <property type="term" value="P:peptidoglycan biosynthetic process"/>
    <property type="evidence" value="ECO:0007669"/>
    <property type="project" value="UniProtKB-UniRule"/>
</dbReference>